<dbReference type="SUPFAM" id="SSF55931">
    <property type="entry name" value="Glutamine synthetase/guanido kinase"/>
    <property type="match status" value="1"/>
</dbReference>
<dbReference type="InterPro" id="IPR004413">
    <property type="entry name" value="GatB"/>
</dbReference>
<dbReference type="InterPro" id="IPR017959">
    <property type="entry name" value="Asn/Gln-tRNA_amidoTrfase_suB/E"/>
</dbReference>
<comment type="catalytic activity">
    <reaction evidence="8 10">
        <text>L-aspartyl-tRNA(Asn) + L-glutamine + ATP + H2O = L-asparaginyl-tRNA(Asn) + L-glutamate + ADP + phosphate + 2 H(+)</text>
        <dbReference type="Rhea" id="RHEA:14513"/>
        <dbReference type="Rhea" id="RHEA-COMP:9674"/>
        <dbReference type="Rhea" id="RHEA-COMP:9677"/>
        <dbReference type="ChEBI" id="CHEBI:15377"/>
        <dbReference type="ChEBI" id="CHEBI:15378"/>
        <dbReference type="ChEBI" id="CHEBI:29985"/>
        <dbReference type="ChEBI" id="CHEBI:30616"/>
        <dbReference type="ChEBI" id="CHEBI:43474"/>
        <dbReference type="ChEBI" id="CHEBI:58359"/>
        <dbReference type="ChEBI" id="CHEBI:78515"/>
        <dbReference type="ChEBI" id="CHEBI:78516"/>
        <dbReference type="ChEBI" id="CHEBI:456216"/>
    </reaction>
</comment>
<evidence type="ECO:0000313" key="12">
    <source>
        <dbReference type="EMBL" id="OGG35542.1"/>
    </source>
</evidence>
<keyword evidence="4 10" id="KW-0547">Nucleotide-binding</keyword>
<dbReference type="InterPro" id="IPR023168">
    <property type="entry name" value="GatB_Yqey_C_2"/>
</dbReference>
<dbReference type="InterPro" id="IPR018027">
    <property type="entry name" value="Asn/Gln_amidotransferase"/>
</dbReference>
<sequence length="432" mass="49001">MTYEPVIGMEIHVELKTKSKMFCGCPAKHFAKEPNTQTCPVCLGLPGALPVPNKKSIEWTIKLGLALGCEIPLFSKFDRKNYFYPDLPKGYQISQYDQPFCVNGSLSGVRIRRVHLEEDTGKLQHTTLDGKRVTLVDFNRSGVPLVEIVTEPDIRSPEQAKEFLKKLYQIIRYLDISDADMEKGSMRLEPNISVRPTGTKALPNYKVEVKNINSFNFVKKAIEFEVDRHIKLLESGETPVQETRGWNEGKGVTVSQRRKEEADDYRYFPEPDIPPARWDSSQIIGIKLQIPELPDQKAARFKKEYQLNDYDTALLTDTKQLADYFEECVKINKIPAKKLVNWIINKKVDIDDVLPATLVKSIIAATAVVAIPDEDLEKTVQTVIAENPKAVEDYKKGKQQAMMFLFGAVLKQLKGAGDKNLIRELLEVKIKS</sequence>
<evidence type="ECO:0000256" key="1">
    <source>
        <dbReference type="ARBA" id="ARBA00005306"/>
    </source>
</evidence>
<dbReference type="HAMAP" id="MF_00121">
    <property type="entry name" value="GatB"/>
    <property type="match status" value="1"/>
</dbReference>
<dbReference type="Pfam" id="PF02637">
    <property type="entry name" value="GatB_Yqey"/>
    <property type="match status" value="1"/>
</dbReference>
<organism evidence="12 13">
    <name type="scientific">Candidatus Gottesmanbacteria bacterium RIFOXYB1_FULL_47_11</name>
    <dbReference type="NCBI Taxonomy" id="1798401"/>
    <lineage>
        <taxon>Bacteria</taxon>
        <taxon>Candidatus Gottesmaniibacteriota</taxon>
    </lineage>
</organism>
<keyword evidence="6 10" id="KW-0648">Protein biosynthesis</keyword>
<dbReference type="Pfam" id="PF02934">
    <property type="entry name" value="GatB_N"/>
    <property type="match status" value="1"/>
</dbReference>
<feature type="domain" description="Asn/Gln amidotransferase" evidence="11">
    <location>
        <begin position="323"/>
        <end position="430"/>
    </location>
</feature>
<keyword evidence="3 10" id="KW-0436">Ligase</keyword>
<dbReference type="InterPro" id="IPR014746">
    <property type="entry name" value="Gln_synth/guanido_kin_cat_dom"/>
</dbReference>
<dbReference type="SUPFAM" id="SSF89095">
    <property type="entry name" value="GatB/YqeY motif"/>
    <property type="match status" value="2"/>
</dbReference>
<dbReference type="InterPro" id="IPR042114">
    <property type="entry name" value="GatB_C_1"/>
</dbReference>
<dbReference type="SMART" id="SM00845">
    <property type="entry name" value="GatB_Yqey"/>
    <property type="match status" value="1"/>
</dbReference>
<comment type="subunit">
    <text evidence="2 10">Heterotrimer of A, B and C subunits.</text>
</comment>
<dbReference type="STRING" id="1798401.A2363_03380"/>
<evidence type="ECO:0000313" key="13">
    <source>
        <dbReference type="Proteomes" id="UP000176186"/>
    </source>
</evidence>
<dbReference type="GO" id="GO:0050567">
    <property type="term" value="F:glutaminyl-tRNA synthase (glutamine-hydrolyzing) activity"/>
    <property type="evidence" value="ECO:0007669"/>
    <property type="project" value="UniProtKB-UniRule"/>
</dbReference>
<reference evidence="12 13" key="1">
    <citation type="journal article" date="2016" name="Nat. Commun.">
        <title>Thousands of microbial genomes shed light on interconnected biogeochemical processes in an aquifer system.</title>
        <authorList>
            <person name="Anantharaman K."/>
            <person name="Brown C.T."/>
            <person name="Hug L.A."/>
            <person name="Sharon I."/>
            <person name="Castelle C.J."/>
            <person name="Probst A.J."/>
            <person name="Thomas B.C."/>
            <person name="Singh A."/>
            <person name="Wilkins M.J."/>
            <person name="Karaoz U."/>
            <person name="Brodie E.L."/>
            <person name="Williams K.H."/>
            <person name="Hubbard S.S."/>
            <person name="Banfield J.F."/>
        </authorList>
    </citation>
    <scope>NUCLEOTIDE SEQUENCE [LARGE SCALE GENOMIC DNA]</scope>
</reference>
<dbReference type="GO" id="GO:0050566">
    <property type="term" value="F:asparaginyl-tRNA synthase (glutamine-hydrolyzing) activity"/>
    <property type="evidence" value="ECO:0007669"/>
    <property type="project" value="RHEA"/>
</dbReference>
<keyword evidence="5 10" id="KW-0067">ATP-binding</keyword>
<dbReference type="PANTHER" id="PTHR11659:SF0">
    <property type="entry name" value="GLUTAMYL-TRNA(GLN) AMIDOTRANSFERASE SUBUNIT B, MITOCHONDRIAL"/>
    <property type="match status" value="1"/>
</dbReference>
<evidence type="ECO:0000256" key="3">
    <source>
        <dbReference type="ARBA" id="ARBA00022598"/>
    </source>
</evidence>
<evidence type="ECO:0000256" key="7">
    <source>
        <dbReference type="ARBA" id="ARBA00024799"/>
    </source>
</evidence>
<evidence type="ECO:0000256" key="9">
    <source>
        <dbReference type="ARBA" id="ARBA00047913"/>
    </source>
</evidence>
<comment type="catalytic activity">
    <reaction evidence="9 10">
        <text>L-glutamyl-tRNA(Gln) + L-glutamine + ATP + H2O = L-glutaminyl-tRNA(Gln) + L-glutamate + ADP + phosphate + H(+)</text>
        <dbReference type="Rhea" id="RHEA:17521"/>
        <dbReference type="Rhea" id="RHEA-COMP:9681"/>
        <dbReference type="Rhea" id="RHEA-COMP:9684"/>
        <dbReference type="ChEBI" id="CHEBI:15377"/>
        <dbReference type="ChEBI" id="CHEBI:15378"/>
        <dbReference type="ChEBI" id="CHEBI:29985"/>
        <dbReference type="ChEBI" id="CHEBI:30616"/>
        <dbReference type="ChEBI" id="CHEBI:43474"/>
        <dbReference type="ChEBI" id="CHEBI:58359"/>
        <dbReference type="ChEBI" id="CHEBI:78520"/>
        <dbReference type="ChEBI" id="CHEBI:78521"/>
        <dbReference type="ChEBI" id="CHEBI:456216"/>
    </reaction>
</comment>
<evidence type="ECO:0000256" key="6">
    <source>
        <dbReference type="ARBA" id="ARBA00022917"/>
    </source>
</evidence>
<comment type="function">
    <text evidence="7 10">Allows the formation of correctly charged Asn-tRNA(Asn) or Gln-tRNA(Gln) through the transamidation of misacylated Asp-tRNA(Asn) or Glu-tRNA(Gln) in organisms which lack either or both of asparaginyl-tRNA or glutaminyl-tRNA synthetases. The reaction takes place in the presence of glutamine and ATP through an activated phospho-Asp-tRNA(Asn) or phospho-Glu-tRNA(Gln).</text>
</comment>
<dbReference type="FunFam" id="1.10.150.380:FF:000001">
    <property type="entry name" value="Aspartyl/glutamyl-tRNA(Asn/Gln) amidotransferase subunit B"/>
    <property type="match status" value="1"/>
</dbReference>
<dbReference type="PROSITE" id="PS01234">
    <property type="entry name" value="GATB"/>
    <property type="match status" value="1"/>
</dbReference>
<comment type="similarity">
    <text evidence="1 10">Belongs to the GatB/GatE family. GatB subfamily.</text>
</comment>
<dbReference type="Proteomes" id="UP000176186">
    <property type="component" value="Unassembled WGS sequence"/>
</dbReference>
<dbReference type="Gene3D" id="1.10.10.410">
    <property type="match status" value="1"/>
</dbReference>
<dbReference type="NCBIfam" id="NF004014">
    <property type="entry name" value="PRK05477.1-4"/>
    <property type="match status" value="1"/>
</dbReference>
<dbReference type="AlphaFoldDB" id="A0A1F6BFJ4"/>
<proteinExistence type="inferred from homology"/>
<evidence type="ECO:0000259" key="11">
    <source>
        <dbReference type="SMART" id="SM00845"/>
    </source>
</evidence>
<evidence type="ECO:0000256" key="10">
    <source>
        <dbReference type="HAMAP-Rule" id="MF_00121"/>
    </source>
</evidence>
<evidence type="ECO:0000256" key="8">
    <source>
        <dbReference type="ARBA" id="ARBA00047380"/>
    </source>
</evidence>
<dbReference type="InterPro" id="IPR006075">
    <property type="entry name" value="Asn/Gln-tRNA_Trfase_suB/E_cat"/>
</dbReference>
<protein>
    <recommendedName>
        <fullName evidence="10">Aspartyl/glutamyl-tRNA(Asn/Gln) amidotransferase subunit B</fullName>
        <shortName evidence="10">Asp/Glu-ADT subunit B</shortName>
        <ecNumber evidence="10">6.3.5.-</ecNumber>
    </recommendedName>
</protein>
<dbReference type="Gene3D" id="1.10.150.380">
    <property type="entry name" value="GatB domain, N-terminal subdomain"/>
    <property type="match status" value="1"/>
</dbReference>
<dbReference type="GO" id="GO:0070681">
    <property type="term" value="P:glutaminyl-tRNAGln biosynthesis via transamidation"/>
    <property type="evidence" value="ECO:0007669"/>
    <property type="project" value="TreeGrafter"/>
</dbReference>
<dbReference type="EMBL" id="MFKE01000013">
    <property type="protein sequence ID" value="OGG35542.1"/>
    <property type="molecule type" value="Genomic_DNA"/>
</dbReference>
<gene>
    <name evidence="10" type="primary">gatB</name>
    <name evidence="12" type="ORF">A2363_03380</name>
</gene>
<dbReference type="NCBIfam" id="TIGR00133">
    <property type="entry name" value="gatB"/>
    <property type="match status" value="1"/>
</dbReference>
<dbReference type="GO" id="GO:0006412">
    <property type="term" value="P:translation"/>
    <property type="evidence" value="ECO:0007669"/>
    <property type="project" value="UniProtKB-UniRule"/>
</dbReference>
<accession>A0A1F6BFJ4</accession>
<comment type="caution">
    <text evidence="12">The sequence shown here is derived from an EMBL/GenBank/DDBJ whole genome shotgun (WGS) entry which is preliminary data.</text>
</comment>
<dbReference type="EC" id="6.3.5.-" evidence="10"/>
<evidence type="ECO:0000256" key="4">
    <source>
        <dbReference type="ARBA" id="ARBA00022741"/>
    </source>
</evidence>
<dbReference type="GO" id="GO:0005524">
    <property type="term" value="F:ATP binding"/>
    <property type="evidence" value="ECO:0007669"/>
    <property type="project" value="UniProtKB-KW"/>
</dbReference>
<dbReference type="PANTHER" id="PTHR11659">
    <property type="entry name" value="GLUTAMYL-TRNA GLN AMIDOTRANSFERASE SUBUNIT B MITOCHONDRIAL AND PROKARYOTIC PET112-RELATED"/>
    <property type="match status" value="1"/>
</dbReference>
<dbReference type="InterPro" id="IPR017958">
    <property type="entry name" value="Gln-tRNA_amidoTrfase_suB_CS"/>
</dbReference>
<evidence type="ECO:0000256" key="5">
    <source>
        <dbReference type="ARBA" id="ARBA00022840"/>
    </source>
</evidence>
<evidence type="ECO:0000256" key="2">
    <source>
        <dbReference type="ARBA" id="ARBA00011123"/>
    </source>
</evidence>
<dbReference type="InterPro" id="IPR003789">
    <property type="entry name" value="Asn/Gln_tRNA_amidoTrase-B-like"/>
</dbReference>
<name>A0A1F6BFJ4_9BACT</name>
<dbReference type="NCBIfam" id="NF004012">
    <property type="entry name" value="PRK05477.1-2"/>
    <property type="match status" value="1"/>
</dbReference>